<dbReference type="Gene3D" id="2.60.40.1080">
    <property type="match status" value="3"/>
</dbReference>
<sequence length="835" mass="91623">MSKNFKGLFAILVLPLLMLVTGCNSEGAFSESKEPAAKLERIDIIASPITTQGVSELTLASGDKQSFEAIGYYSDSSFRTLTDLSVTDWHSSDQEVGYFNNPGVLFGDEPGTTTVTATKDGVTSNTVDVNVTSAVITSIQVTPSPVGVAKGQTEQLTATATYSDDTSSDISSSVTWTSDDADTATVTSTGLLYGAKVGVTTVTATKDGVTSNTVDVNVTSAVITSIQVTPSPVNIAKGQAEQLTATATYSDDTSSDISSSVTWTSDDADTATVTSTGLLYGVKVGVTTVTATKDGVTSNTVDVGVTSTVITNEMIVKTEFLTREAQAGTDLDHITITFVSESSFALTNNTPRHIFHPVVKIDSHYYEIETEVNPFEKVTLISPINLKEVISAEFYEESPFFRVDIKSFNSDDSNSGTYDATEEQIQSYFKEVVGYKTINNYFNYVSQAVTYLTALQSNNSSTKTDSYKHCNFEGKTKTITSRNYNDSSSVTEKLYSLLYHKPSSNYEVRYRKGSSVGNATLGNGWLSVVDYVLYQVGWIKPSNVYLHEKHHNHGFLHSGGMTYGWPDKSVEIIQNGNYSFFDKPHSSAIPLIAKHNVNVLSNGTTQINMYWYHKNNYKSQVINNFLFIGMNKSIIKDIGYRYQDGSLKSIKIDKENRHDNNLITILEGDIRIETSPFNDINTDETPIGLYINISNAMESKFSLLVIAGNDDKTYGNFPINLAHLGVKEESTKRIVFIENQLYKSDSGEYMKDHKLYLPSEAQEFCEMKGLKLGTLDAYKSKSLIDFQMKYLPYSSMVGLSAETGEPIAVLSTSSYLVNKSNYTERGALVVCESLQ</sequence>
<proteinExistence type="predicted"/>
<feature type="signal peptide" evidence="1">
    <location>
        <begin position="1"/>
        <end position="25"/>
    </location>
</feature>
<accession>A0A9X3CPH9</accession>
<evidence type="ECO:0000313" key="4">
    <source>
        <dbReference type="Proteomes" id="UP001155587"/>
    </source>
</evidence>
<evidence type="ECO:0000313" key="3">
    <source>
        <dbReference type="EMBL" id="MCW8347342.1"/>
    </source>
</evidence>
<dbReference type="RefSeq" id="WP_265675871.1">
    <property type="nucleotide sequence ID" value="NZ_JAKRRY010000021.1"/>
</dbReference>
<dbReference type="SUPFAM" id="SSF49373">
    <property type="entry name" value="Invasin/intimin cell-adhesion fragments"/>
    <property type="match status" value="2"/>
</dbReference>
<dbReference type="SMART" id="SM00635">
    <property type="entry name" value="BID_2"/>
    <property type="match status" value="3"/>
</dbReference>
<name>A0A9X3CPH9_9VIBR</name>
<comment type="caution">
    <text evidence="3">The sequence shown here is derived from an EMBL/GenBank/DDBJ whole genome shotgun (WGS) entry which is preliminary data.</text>
</comment>
<dbReference type="AlphaFoldDB" id="A0A9X3CPH9"/>
<evidence type="ECO:0000256" key="1">
    <source>
        <dbReference type="SAM" id="SignalP"/>
    </source>
</evidence>
<dbReference type="Proteomes" id="UP001155587">
    <property type="component" value="Unassembled WGS sequence"/>
</dbReference>
<keyword evidence="4" id="KW-1185">Reference proteome</keyword>
<feature type="chain" id="PRO_5040778001" evidence="1">
    <location>
        <begin position="26"/>
        <end position="835"/>
    </location>
</feature>
<feature type="domain" description="BIG2" evidence="2">
    <location>
        <begin position="135"/>
        <end position="216"/>
    </location>
</feature>
<dbReference type="EMBL" id="JAKRRY010000021">
    <property type="protein sequence ID" value="MCW8347342.1"/>
    <property type="molecule type" value="Genomic_DNA"/>
</dbReference>
<organism evidence="3 4">
    <name type="scientific">Vibrio qingdaonensis</name>
    <dbReference type="NCBI Taxonomy" id="2829491"/>
    <lineage>
        <taxon>Bacteria</taxon>
        <taxon>Pseudomonadati</taxon>
        <taxon>Pseudomonadota</taxon>
        <taxon>Gammaproteobacteria</taxon>
        <taxon>Vibrionales</taxon>
        <taxon>Vibrionaceae</taxon>
        <taxon>Vibrio</taxon>
    </lineage>
</organism>
<feature type="domain" description="BIG2" evidence="2">
    <location>
        <begin position="222"/>
        <end position="303"/>
    </location>
</feature>
<reference evidence="3" key="1">
    <citation type="submission" date="2022-02" db="EMBL/GenBank/DDBJ databases">
        <title>Vibrio sp. nov, a new bacterium isolated from seawater.</title>
        <authorList>
            <person name="Yuan Y."/>
        </authorList>
    </citation>
    <scope>NUCLEOTIDE SEQUENCE</scope>
    <source>
        <strain evidence="3">ZSDZ65</strain>
    </source>
</reference>
<protein>
    <submittedName>
        <fullName evidence="3">Ig-like domain-containing protein</fullName>
    </submittedName>
</protein>
<dbReference type="InterPro" id="IPR003343">
    <property type="entry name" value="Big_2"/>
</dbReference>
<gene>
    <name evidence="3" type="ORF">MD535_15145</name>
</gene>
<feature type="domain" description="BIG2" evidence="2">
    <location>
        <begin position="45"/>
        <end position="129"/>
    </location>
</feature>
<dbReference type="InterPro" id="IPR008964">
    <property type="entry name" value="Invasin/intimin_cell_adhesion"/>
</dbReference>
<dbReference type="Pfam" id="PF02368">
    <property type="entry name" value="Big_2"/>
    <property type="match status" value="2"/>
</dbReference>
<keyword evidence="1" id="KW-0732">Signal</keyword>
<dbReference type="PROSITE" id="PS51257">
    <property type="entry name" value="PROKAR_LIPOPROTEIN"/>
    <property type="match status" value="1"/>
</dbReference>
<evidence type="ECO:0000259" key="2">
    <source>
        <dbReference type="SMART" id="SM00635"/>
    </source>
</evidence>